<dbReference type="Pfam" id="PF07717">
    <property type="entry name" value="OB_NTP_bind"/>
    <property type="match status" value="1"/>
</dbReference>
<sequence length="1799" mass="202792">MDDGDSYRTCDQPNDLIIAKGKGRSEASEAKKGETKAGGKRKRNFAQEKQQAKLTKKARRQLAAVQARKALKQTQEDLFKGLAEYQLDSSKLSQLSSSSHVADKEKEAVFAHKMKVFKGKNAEERLKGPKVDDHYYPTDDEEATTSGSEADVDTDEKDVIERIEVENAEVEVVEEDEQEDEDVGAITEEEIKREELSDEEEIQTQPTTTVVQRKHVLVSRDENIQKSRAELPIFAEEMQIVEAINENSVTVVCGETGSGKTTQIPQFLYEAGYANDGELIGITEPRRVAAISMAERVGFELGRPSEVAYQIRYEGSRSESTRILFMTDGVLLKEMEKDIMLKKYSVILIDEAHERSMYSDVLIGMLSRIVPLRAKTEKPLRLVIMSATLRLTDFTHQKLFPIIRPKIIKVDARQFPVTVHFEKKTPQNYLPLAFRKACRIHETLPNGAILIFVTGQNEVRDLMSKLKKRYPIVYEKDKSGETFVKGTRRWKEKEAQQLKNIKLEDFAEEEEPENKAYETHELDERGVGECFDDYQEEDEEELDEEKEAEETKLGPPPTDCAPLYCLPLFSLLSTKKQRRVFDPPPEGMRLCVVATNVAETSLTIPGVKYVMDGGFEKRRLFDATTGVSRFAVCRISQASADQRAGRAGRVAAGHAYRLFSSAVYQDFLKFSEPEILTKPSDQLVLHLKFMNIVKVVNFPFPSAPNEETLLAAERRLVKLGALAESSVNGKTEARITRLGKAMSVLPLAPAYAKFILMACEHDLMKHAVSLVSLLSIREPLLNVASLRGKTPEETKELMKNVLKQRKQWCSNNTSKRLGDVKVLMHAAHAAEQAKYLPEECEKLGIRSKVMMEGKKLRQQLVNILNVSYKMDKDLVIDVNLQPPNEEQSRLLRQIFVACFSDRIAKRVDRSAAQENIPKGAYQSTLIKEPVFLDPSSVLYTEEPEYVIYQEIVQISEKKLLQTICAVEPEWISRLAESSCRFGDMSDDIEPKYDESRDEIVRSVKVWFGPLDWPMPDVEKPIPHNIFLYRYFAVYFLDGTVRNLQEAGAVRGEISGSSFYNGPILGKTPKKRTENLLNRLVDKEVHSRKALKAQWELDENYLLEEYLEWLLRFMMEKLPALYVQPTFNELVEWKAAAETIRWAIEAKLELPAKKLVELLASDRKFSASFTSAVVNIPLPPDDFRYRSVFCSDKRTATVATALENALLAVFLQICCSQDESVFLKQRREALPIPLIFFLVSAMYKHQDLMVPVLKSLSKAKHFQKVELEEAWRDCGSALVKAETMLQASVAEFSSKNSTAGAQELLDIFLSAAATFQRLATIQEVFRDAGIDLAFDWILNSLSLVETIYDLLDNKTLVDLAFCFDSYPLGDLYRARSKTEQLIVQVFVDVLEKSPDSFCEEALRRCLKHPRILTLLIDLGAVDSLRQKPAGKRILSDEVISNAKLDAQEKALKELTASGLLKNLNNKSNDEISAKIDHVVGILPHLSSEYAHLALRHFGYDAERVIEAVLTREIPLQLQRVELCDLSSVPTDEKAELPFVDFSLDDEFAHVASKRKEPVEKTEPEPNKFKGLFSLAPVQSTSNSSLAGTSSNGTEDERKLKLIERLHQLAKATVSSVAGLNGERLVPMMTSKKYSALNSLKITKADEVAIRPTYDAYRYETRDEDDEKRGLYDDEYDDSYEVKEFTVEPLNEELTESSSEEDEEEGDEKTSDTRNGTAEAAQRGGRGRGAQQGGSGRGRGRGAPKGGRGGGGNTEATDSTTSDNSSNSSSSYTGGRQRQLKERHKADYKQRGADRKLRGAY</sequence>
<feature type="domain" description="Helicase ATP-binding" evidence="9">
    <location>
        <begin position="241"/>
        <end position="407"/>
    </location>
</feature>
<dbReference type="InterPro" id="IPR009060">
    <property type="entry name" value="UBA-like_sf"/>
</dbReference>
<dbReference type="SUPFAM" id="SSF52540">
    <property type="entry name" value="P-loop containing nucleoside triphosphate hydrolases"/>
    <property type="match status" value="1"/>
</dbReference>
<comment type="catalytic activity">
    <reaction evidence="7">
        <text>ATP + H2O = ADP + phosphate + H(+)</text>
        <dbReference type="Rhea" id="RHEA:13065"/>
        <dbReference type="ChEBI" id="CHEBI:15377"/>
        <dbReference type="ChEBI" id="CHEBI:15378"/>
        <dbReference type="ChEBI" id="CHEBI:30616"/>
        <dbReference type="ChEBI" id="CHEBI:43474"/>
        <dbReference type="ChEBI" id="CHEBI:456216"/>
        <dbReference type="EC" id="3.6.4.13"/>
    </reaction>
</comment>
<evidence type="ECO:0000256" key="5">
    <source>
        <dbReference type="ARBA" id="ARBA00022806"/>
    </source>
</evidence>
<feature type="region of interest" description="Disordered" evidence="8">
    <location>
        <begin position="1"/>
        <end position="56"/>
    </location>
</feature>
<evidence type="ECO:0000259" key="10">
    <source>
        <dbReference type="PROSITE" id="PS51194"/>
    </source>
</evidence>
<accession>A0A8S1GXN1</accession>
<dbReference type="InterPro" id="IPR011545">
    <property type="entry name" value="DEAD/DEAH_box_helicase_dom"/>
</dbReference>
<dbReference type="Pfam" id="PF00271">
    <property type="entry name" value="Helicase_C"/>
    <property type="match status" value="1"/>
</dbReference>
<keyword evidence="6" id="KW-0067">ATP-binding</keyword>
<dbReference type="GO" id="GO:0003723">
    <property type="term" value="F:RNA binding"/>
    <property type="evidence" value="ECO:0007669"/>
    <property type="project" value="TreeGrafter"/>
</dbReference>
<feature type="region of interest" description="Disordered" evidence="8">
    <location>
        <begin position="128"/>
        <end position="154"/>
    </location>
</feature>
<evidence type="ECO:0000256" key="3">
    <source>
        <dbReference type="ARBA" id="ARBA00022741"/>
    </source>
</evidence>
<dbReference type="InterPro" id="IPR048333">
    <property type="entry name" value="HA2_WH"/>
</dbReference>
<dbReference type="SMART" id="SM00847">
    <property type="entry name" value="HA2"/>
    <property type="match status" value="1"/>
</dbReference>
<dbReference type="SMART" id="SM00490">
    <property type="entry name" value="HELICc"/>
    <property type="match status" value="1"/>
</dbReference>
<feature type="compositionally biased region" description="Acidic residues" evidence="8">
    <location>
        <begin position="534"/>
        <end position="548"/>
    </location>
</feature>
<dbReference type="Gene3D" id="3.40.50.300">
    <property type="entry name" value="P-loop containing nucleotide triphosphate hydrolases"/>
    <property type="match status" value="3"/>
</dbReference>
<dbReference type="OrthoDB" id="10025033at2759"/>
<evidence type="ECO:0000256" key="7">
    <source>
        <dbReference type="ARBA" id="ARBA00047984"/>
    </source>
</evidence>
<comment type="similarity">
    <text evidence="1">Belongs to the DEAD box helicase family. DEAH subfamily.</text>
</comment>
<feature type="region of interest" description="Disordered" evidence="8">
    <location>
        <begin position="534"/>
        <end position="554"/>
    </location>
</feature>
<feature type="compositionally biased region" description="Basic and acidic residues" evidence="8">
    <location>
        <begin position="128"/>
        <end position="137"/>
    </location>
</feature>
<evidence type="ECO:0000313" key="11">
    <source>
        <dbReference type="EMBL" id="CAD6188656.1"/>
    </source>
</evidence>
<feature type="region of interest" description="Disordered" evidence="8">
    <location>
        <begin position="1659"/>
        <end position="1799"/>
    </location>
</feature>
<feature type="compositionally biased region" description="Basic and acidic residues" evidence="8">
    <location>
        <begin position="1659"/>
        <end position="1670"/>
    </location>
</feature>
<evidence type="ECO:0000256" key="8">
    <source>
        <dbReference type="SAM" id="MobiDB-lite"/>
    </source>
</evidence>
<gene>
    <name evidence="11" type="ORF">CAUJ_LOCUS4575</name>
</gene>
<reference evidence="11" key="1">
    <citation type="submission" date="2020-10" db="EMBL/GenBank/DDBJ databases">
        <authorList>
            <person name="Kikuchi T."/>
        </authorList>
    </citation>
    <scope>NUCLEOTIDE SEQUENCE</scope>
    <source>
        <strain evidence="11">NKZ352</strain>
    </source>
</reference>
<feature type="compositionally biased region" description="Low complexity" evidence="8">
    <location>
        <begin position="1755"/>
        <end position="1769"/>
    </location>
</feature>
<comment type="caution">
    <text evidence="11">The sequence shown here is derived from an EMBL/GenBank/DDBJ whole genome shotgun (WGS) entry which is preliminary data.</text>
</comment>
<dbReference type="Pfam" id="PF04408">
    <property type="entry name" value="WHD_HA2"/>
    <property type="match status" value="1"/>
</dbReference>
<evidence type="ECO:0000256" key="1">
    <source>
        <dbReference type="ARBA" id="ARBA00008792"/>
    </source>
</evidence>
<dbReference type="GO" id="GO:0005524">
    <property type="term" value="F:ATP binding"/>
    <property type="evidence" value="ECO:0007669"/>
    <property type="project" value="UniProtKB-KW"/>
</dbReference>
<dbReference type="EMBL" id="CAJGYM010000008">
    <property type="protein sequence ID" value="CAD6188656.1"/>
    <property type="molecule type" value="Genomic_DNA"/>
</dbReference>
<keyword evidence="5" id="KW-0347">Helicase</keyword>
<organism evidence="11 12">
    <name type="scientific">Caenorhabditis auriculariae</name>
    <dbReference type="NCBI Taxonomy" id="2777116"/>
    <lineage>
        <taxon>Eukaryota</taxon>
        <taxon>Metazoa</taxon>
        <taxon>Ecdysozoa</taxon>
        <taxon>Nematoda</taxon>
        <taxon>Chromadorea</taxon>
        <taxon>Rhabditida</taxon>
        <taxon>Rhabditina</taxon>
        <taxon>Rhabditomorpha</taxon>
        <taxon>Rhabditoidea</taxon>
        <taxon>Rhabditidae</taxon>
        <taxon>Peloderinae</taxon>
        <taxon>Caenorhabditis</taxon>
    </lineage>
</organism>
<keyword evidence="3" id="KW-0547">Nucleotide-binding</keyword>
<dbReference type="InterPro" id="IPR007502">
    <property type="entry name" value="Helicase-assoc_dom"/>
</dbReference>
<dbReference type="PANTHER" id="PTHR18934:SF99">
    <property type="entry name" value="ATP-DEPENDENT RNA HELICASE DHX37-RELATED"/>
    <property type="match status" value="1"/>
</dbReference>
<evidence type="ECO:0000313" key="12">
    <source>
        <dbReference type="Proteomes" id="UP000835052"/>
    </source>
</evidence>
<dbReference type="Gene3D" id="1.20.120.1080">
    <property type="match status" value="1"/>
</dbReference>
<dbReference type="SMART" id="SM00487">
    <property type="entry name" value="DEXDc"/>
    <property type="match status" value="1"/>
</dbReference>
<keyword evidence="4" id="KW-0378">Hydrolase</keyword>
<dbReference type="GO" id="GO:0016787">
    <property type="term" value="F:hydrolase activity"/>
    <property type="evidence" value="ECO:0007669"/>
    <property type="project" value="UniProtKB-KW"/>
</dbReference>
<dbReference type="InterPro" id="IPR001650">
    <property type="entry name" value="Helicase_C-like"/>
</dbReference>
<dbReference type="PROSITE" id="PS51194">
    <property type="entry name" value="HELICASE_CTER"/>
    <property type="match status" value="1"/>
</dbReference>
<feature type="compositionally biased region" description="Gly residues" evidence="8">
    <location>
        <begin position="1725"/>
        <end position="1751"/>
    </location>
</feature>
<feature type="compositionally biased region" description="Acidic residues" evidence="8">
    <location>
        <begin position="1688"/>
        <end position="1705"/>
    </location>
</feature>
<evidence type="ECO:0000259" key="9">
    <source>
        <dbReference type="PROSITE" id="PS51192"/>
    </source>
</evidence>
<keyword evidence="12" id="KW-1185">Reference proteome</keyword>
<protein>
    <recommendedName>
        <fullName evidence="2">RNA helicase</fullName>
        <ecNumber evidence="2">3.6.4.13</ecNumber>
    </recommendedName>
</protein>
<dbReference type="GO" id="GO:0003724">
    <property type="term" value="F:RNA helicase activity"/>
    <property type="evidence" value="ECO:0007669"/>
    <property type="project" value="UniProtKB-EC"/>
</dbReference>
<dbReference type="InterPro" id="IPR011709">
    <property type="entry name" value="DEAD-box_helicase_OB_fold"/>
</dbReference>
<dbReference type="InterPro" id="IPR041800">
    <property type="entry name" value="ASCC2_CUE"/>
</dbReference>
<dbReference type="GO" id="GO:0000462">
    <property type="term" value="P:maturation of SSU-rRNA from tricistronic rRNA transcript (SSU-rRNA, 5.8S rRNA, LSU-rRNA)"/>
    <property type="evidence" value="ECO:0007669"/>
    <property type="project" value="TreeGrafter"/>
</dbReference>
<dbReference type="SUPFAM" id="SSF46934">
    <property type="entry name" value="UBA-like"/>
    <property type="match status" value="1"/>
</dbReference>
<dbReference type="CDD" id="cd17982">
    <property type="entry name" value="DEXHc_DHX37"/>
    <property type="match status" value="1"/>
</dbReference>
<dbReference type="FunFam" id="3.40.50.300:FF:000637">
    <property type="entry name" value="ATP-dependent RNA helicase DHX37/DHR1"/>
    <property type="match status" value="1"/>
</dbReference>
<feature type="compositionally biased region" description="Basic and acidic residues" evidence="8">
    <location>
        <begin position="23"/>
        <end position="37"/>
    </location>
</feature>
<evidence type="ECO:0000256" key="6">
    <source>
        <dbReference type="ARBA" id="ARBA00022840"/>
    </source>
</evidence>
<dbReference type="CDD" id="cd14364">
    <property type="entry name" value="CUE_ASCC2"/>
    <property type="match status" value="1"/>
</dbReference>
<dbReference type="Proteomes" id="UP000835052">
    <property type="component" value="Unassembled WGS sequence"/>
</dbReference>
<dbReference type="PANTHER" id="PTHR18934">
    <property type="entry name" value="ATP-DEPENDENT RNA HELICASE"/>
    <property type="match status" value="1"/>
</dbReference>
<evidence type="ECO:0000256" key="2">
    <source>
        <dbReference type="ARBA" id="ARBA00012552"/>
    </source>
</evidence>
<dbReference type="InterPro" id="IPR027417">
    <property type="entry name" value="P-loop_NTPase"/>
</dbReference>
<dbReference type="Pfam" id="PF21010">
    <property type="entry name" value="HA2_C"/>
    <property type="match status" value="1"/>
</dbReference>
<dbReference type="InterPro" id="IPR002464">
    <property type="entry name" value="DNA/RNA_helicase_DEAH_CS"/>
</dbReference>
<dbReference type="CDD" id="cd18791">
    <property type="entry name" value="SF2_C_RHA"/>
    <property type="match status" value="1"/>
</dbReference>
<proteinExistence type="inferred from homology"/>
<dbReference type="InterPro" id="IPR014001">
    <property type="entry name" value="Helicase_ATP-bd"/>
</dbReference>
<dbReference type="Pfam" id="PF00270">
    <property type="entry name" value="DEAD"/>
    <property type="match status" value="1"/>
</dbReference>
<dbReference type="GO" id="GO:0005730">
    <property type="term" value="C:nucleolus"/>
    <property type="evidence" value="ECO:0007669"/>
    <property type="project" value="TreeGrafter"/>
</dbReference>
<dbReference type="PROSITE" id="PS00690">
    <property type="entry name" value="DEAH_ATP_HELICASE"/>
    <property type="match status" value="1"/>
</dbReference>
<dbReference type="Gene3D" id="1.10.8.10">
    <property type="entry name" value="DNA helicase RuvA subunit, C-terminal domain"/>
    <property type="match status" value="1"/>
</dbReference>
<feature type="compositionally biased region" description="Basic and acidic residues" evidence="8">
    <location>
        <begin position="1782"/>
        <end position="1799"/>
    </location>
</feature>
<dbReference type="Pfam" id="PF23362">
    <property type="entry name" value="DHX37_C"/>
    <property type="match status" value="1"/>
</dbReference>
<feature type="domain" description="Helicase C-terminal" evidence="10">
    <location>
        <begin position="502"/>
        <end position="691"/>
    </location>
</feature>
<dbReference type="InterPro" id="IPR056371">
    <property type="entry name" value="DHX37-like_C"/>
</dbReference>
<evidence type="ECO:0000256" key="4">
    <source>
        <dbReference type="ARBA" id="ARBA00022801"/>
    </source>
</evidence>
<name>A0A8S1GXN1_9PELO</name>
<dbReference type="EC" id="3.6.4.13" evidence="2"/>
<dbReference type="PROSITE" id="PS51192">
    <property type="entry name" value="HELICASE_ATP_BIND_1"/>
    <property type="match status" value="1"/>
</dbReference>